<feature type="domain" description="HTH hxlR-type" evidence="4">
    <location>
        <begin position="11"/>
        <end position="109"/>
    </location>
</feature>
<dbReference type="SUPFAM" id="SSF46785">
    <property type="entry name" value="Winged helix' DNA-binding domain"/>
    <property type="match status" value="1"/>
</dbReference>
<dbReference type="InterPro" id="IPR002577">
    <property type="entry name" value="HTH_HxlR"/>
</dbReference>
<evidence type="ECO:0000256" key="3">
    <source>
        <dbReference type="ARBA" id="ARBA00023163"/>
    </source>
</evidence>
<protein>
    <submittedName>
        <fullName evidence="5">Crotonobetainyl-CoA--carnitine CoA-transferase</fullName>
    </submittedName>
</protein>
<sequence length="226" mass="24434">MAEKRYYGQFCGLAAALDVIGERWTLLILRELLIGPVRFNEMSENLPGIGPNLLTDRLRLLAEHGLVRTEPVPEDGRGKRYLLTGLGTSLLPSILGLAKWGMQFLTEDDAVNGASRSAWGFLAVQAMIDPAEVPEVDESYEFRVDDEVFHIAVRSGKATAARGAATDPVMVVGTTAATFIRIGAQMLSPFDALVAGALKIDGDPDAVQRCTRLIGLSAKPPLSRTR</sequence>
<reference evidence="5 6" key="1">
    <citation type="submission" date="2016-01" db="EMBL/GenBank/DDBJ databases">
        <title>Amycolatopsis coloradensis genome sequencing and assembly.</title>
        <authorList>
            <person name="Mayilraj S."/>
        </authorList>
    </citation>
    <scope>NUCLEOTIDE SEQUENCE [LARGE SCALE GENOMIC DNA]</scope>
    <source>
        <strain evidence="5 6">DSM 44225</strain>
    </source>
</reference>
<dbReference type="CDD" id="cd00090">
    <property type="entry name" value="HTH_ARSR"/>
    <property type="match status" value="1"/>
</dbReference>
<evidence type="ECO:0000256" key="2">
    <source>
        <dbReference type="ARBA" id="ARBA00023125"/>
    </source>
</evidence>
<dbReference type="InterPro" id="IPR036388">
    <property type="entry name" value="WH-like_DNA-bd_sf"/>
</dbReference>
<dbReference type="GO" id="GO:0016740">
    <property type="term" value="F:transferase activity"/>
    <property type="evidence" value="ECO:0007669"/>
    <property type="project" value="UniProtKB-KW"/>
</dbReference>
<dbReference type="OrthoDB" id="9792527at2"/>
<dbReference type="EMBL" id="MQUQ01000004">
    <property type="protein sequence ID" value="OLZ54632.1"/>
    <property type="molecule type" value="Genomic_DNA"/>
</dbReference>
<dbReference type="AlphaFoldDB" id="A0A1R0KYY5"/>
<keyword evidence="6" id="KW-1185">Reference proteome</keyword>
<dbReference type="InterPro" id="IPR003033">
    <property type="entry name" value="SCP2_sterol-bd_dom"/>
</dbReference>
<dbReference type="PANTHER" id="PTHR33204:SF18">
    <property type="entry name" value="TRANSCRIPTIONAL REGULATORY PROTEIN"/>
    <property type="match status" value="1"/>
</dbReference>
<evidence type="ECO:0000256" key="1">
    <source>
        <dbReference type="ARBA" id="ARBA00023015"/>
    </source>
</evidence>
<dbReference type="Gene3D" id="1.10.10.10">
    <property type="entry name" value="Winged helix-like DNA-binding domain superfamily/Winged helix DNA-binding domain"/>
    <property type="match status" value="1"/>
</dbReference>
<evidence type="ECO:0000259" key="4">
    <source>
        <dbReference type="PROSITE" id="PS51118"/>
    </source>
</evidence>
<dbReference type="InterPro" id="IPR036527">
    <property type="entry name" value="SCP2_sterol-bd_dom_sf"/>
</dbReference>
<dbReference type="InterPro" id="IPR011991">
    <property type="entry name" value="ArsR-like_HTH"/>
</dbReference>
<keyword evidence="5" id="KW-0808">Transferase</keyword>
<dbReference type="PROSITE" id="PS51118">
    <property type="entry name" value="HTH_HXLR"/>
    <property type="match status" value="1"/>
</dbReference>
<dbReference type="GO" id="GO:0003677">
    <property type="term" value="F:DNA binding"/>
    <property type="evidence" value="ECO:0007669"/>
    <property type="project" value="UniProtKB-KW"/>
</dbReference>
<evidence type="ECO:0000313" key="6">
    <source>
        <dbReference type="Proteomes" id="UP000187486"/>
    </source>
</evidence>
<keyword evidence="2" id="KW-0238">DNA-binding</keyword>
<proteinExistence type="predicted"/>
<gene>
    <name evidence="5" type="ORF">BS329_08955</name>
</gene>
<dbReference type="Pfam" id="PF02036">
    <property type="entry name" value="SCP2"/>
    <property type="match status" value="1"/>
</dbReference>
<keyword evidence="1" id="KW-0805">Transcription regulation</keyword>
<dbReference type="PANTHER" id="PTHR33204">
    <property type="entry name" value="TRANSCRIPTIONAL REGULATOR, MARR FAMILY"/>
    <property type="match status" value="1"/>
</dbReference>
<name>A0A1R0KYY5_9PSEU</name>
<evidence type="ECO:0000313" key="5">
    <source>
        <dbReference type="EMBL" id="OLZ54632.1"/>
    </source>
</evidence>
<dbReference type="SUPFAM" id="SSF55718">
    <property type="entry name" value="SCP-like"/>
    <property type="match status" value="1"/>
</dbReference>
<accession>A0A1R0KYY5</accession>
<comment type="caution">
    <text evidence="5">The sequence shown here is derived from an EMBL/GenBank/DDBJ whole genome shotgun (WGS) entry which is preliminary data.</text>
</comment>
<keyword evidence="3" id="KW-0804">Transcription</keyword>
<dbReference type="Gene3D" id="3.30.1050.10">
    <property type="entry name" value="SCP2 sterol-binding domain"/>
    <property type="match status" value="1"/>
</dbReference>
<organism evidence="5 6">
    <name type="scientific">Amycolatopsis coloradensis</name>
    <dbReference type="NCBI Taxonomy" id="76021"/>
    <lineage>
        <taxon>Bacteria</taxon>
        <taxon>Bacillati</taxon>
        <taxon>Actinomycetota</taxon>
        <taxon>Actinomycetes</taxon>
        <taxon>Pseudonocardiales</taxon>
        <taxon>Pseudonocardiaceae</taxon>
        <taxon>Amycolatopsis</taxon>
    </lineage>
</organism>
<dbReference type="Proteomes" id="UP000187486">
    <property type="component" value="Unassembled WGS sequence"/>
</dbReference>
<dbReference type="InterPro" id="IPR036390">
    <property type="entry name" value="WH_DNA-bd_sf"/>
</dbReference>
<dbReference type="Pfam" id="PF01638">
    <property type="entry name" value="HxlR"/>
    <property type="match status" value="1"/>
</dbReference>
<dbReference type="STRING" id="76021.BS329_08955"/>